<name>A0A6C0ASD9_9ZZZZ</name>
<accession>A0A6C0ASD9</accession>
<organism evidence="2">
    <name type="scientific">viral metagenome</name>
    <dbReference type="NCBI Taxonomy" id="1070528"/>
    <lineage>
        <taxon>unclassified sequences</taxon>
        <taxon>metagenomes</taxon>
        <taxon>organismal metagenomes</taxon>
    </lineage>
</organism>
<feature type="compositionally biased region" description="Basic residues" evidence="1">
    <location>
        <begin position="304"/>
        <end position="320"/>
    </location>
</feature>
<dbReference type="AlphaFoldDB" id="A0A6C0ASD9"/>
<proteinExistence type="predicted"/>
<reference evidence="2" key="1">
    <citation type="journal article" date="2020" name="Nature">
        <title>Giant virus diversity and host interactions through global metagenomics.</title>
        <authorList>
            <person name="Schulz F."/>
            <person name="Roux S."/>
            <person name="Paez-Espino D."/>
            <person name="Jungbluth S."/>
            <person name="Walsh D.A."/>
            <person name="Denef V.J."/>
            <person name="McMahon K.D."/>
            <person name="Konstantinidis K.T."/>
            <person name="Eloe-Fadrosh E.A."/>
            <person name="Kyrpides N.C."/>
            <person name="Woyke T."/>
        </authorList>
    </citation>
    <scope>NUCLEOTIDE SEQUENCE</scope>
    <source>
        <strain evidence="2">GVMAG-S-1101171-111</strain>
    </source>
</reference>
<dbReference type="Gene3D" id="1.20.120.20">
    <property type="entry name" value="Apolipoprotein"/>
    <property type="match status" value="1"/>
</dbReference>
<protein>
    <submittedName>
        <fullName evidence="2">Uncharacterized protein</fullName>
    </submittedName>
</protein>
<feature type="region of interest" description="Disordered" evidence="1">
    <location>
        <begin position="295"/>
        <end position="320"/>
    </location>
</feature>
<evidence type="ECO:0000313" key="2">
    <source>
        <dbReference type="EMBL" id="QHS82672.1"/>
    </source>
</evidence>
<evidence type="ECO:0000256" key="1">
    <source>
        <dbReference type="SAM" id="MobiDB-lite"/>
    </source>
</evidence>
<sequence>MATYIDNNKPFYIEGTITPANRSAVVRLKQDEKSTGYMQVTPESEPGVIANSLIQTPYAGTEYIDEAPLKGNAEPTFMLENKINALVTEKARIFSLVNMDKATKAAKISEIDDQIRGLKLKINYRSGSAGFDNVVKYANIPGPTPNIVSGTLGATTDAVSGTLGAATDAVSGATNAATGAVTGTLGATTDAVSGTLGAATDAVSGALGATTDAVSDTLGAATGTLNAATGAATGATNAVTGAATGLATGATNAATDAVSSVLGATTGAVTGLANGFSNLFAPRPTEAELKNGLAGINKNSTRGGTRRRRKHHKNKTNHRVKRRTTNKMFKMFGFGRRRRTKHAK</sequence>
<dbReference type="EMBL" id="MN740804">
    <property type="protein sequence ID" value="QHS82672.1"/>
    <property type="molecule type" value="Genomic_DNA"/>
</dbReference>